<accession>X1LTB3</accession>
<dbReference type="AlphaFoldDB" id="X1LTB3"/>
<organism evidence="1">
    <name type="scientific">marine sediment metagenome</name>
    <dbReference type="NCBI Taxonomy" id="412755"/>
    <lineage>
        <taxon>unclassified sequences</taxon>
        <taxon>metagenomes</taxon>
        <taxon>ecological metagenomes</taxon>
    </lineage>
</organism>
<gene>
    <name evidence="1" type="ORF">S06H3_31559</name>
</gene>
<comment type="caution">
    <text evidence="1">The sequence shown here is derived from an EMBL/GenBank/DDBJ whole genome shotgun (WGS) entry which is preliminary data.</text>
</comment>
<name>X1LTB3_9ZZZZ</name>
<evidence type="ECO:0000313" key="1">
    <source>
        <dbReference type="EMBL" id="GAI22602.1"/>
    </source>
</evidence>
<proteinExistence type="predicted"/>
<dbReference type="EMBL" id="BARV01018700">
    <property type="protein sequence ID" value="GAI22602.1"/>
    <property type="molecule type" value="Genomic_DNA"/>
</dbReference>
<protein>
    <submittedName>
        <fullName evidence="1">Uncharacterized protein</fullName>
    </submittedName>
</protein>
<sequence length="60" mass="7030">MNKIFLIIICLTFITAFLLGVILGKIVYQKKVDKNFIKNDAISCNKFKKNKRDLRQRKPS</sequence>
<reference evidence="1" key="1">
    <citation type="journal article" date="2014" name="Front. Microbiol.">
        <title>High frequency of phylogenetically diverse reductive dehalogenase-homologous genes in deep subseafloor sedimentary metagenomes.</title>
        <authorList>
            <person name="Kawai M."/>
            <person name="Futagami T."/>
            <person name="Toyoda A."/>
            <person name="Takaki Y."/>
            <person name="Nishi S."/>
            <person name="Hori S."/>
            <person name="Arai W."/>
            <person name="Tsubouchi T."/>
            <person name="Morono Y."/>
            <person name="Uchiyama I."/>
            <person name="Ito T."/>
            <person name="Fujiyama A."/>
            <person name="Inagaki F."/>
            <person name="Takami H."/>
        </authorList>
    </citation>
    <scope>NUCLEOTIDE SEQUENCE</scope>
    <source>
        <strain evidence="1">Expedition CK06-06</strain>
    </source>
</reference>